<gene>
    <name evidence="1" type="ORF">C7B82_29615</name>
</gene>
<evidence type="ECO:0000313" key="1">
    <source>
        <dbReference type="EMBL" id="PSB23692.1"/>
    </source>
</evidence>
<keyword evidence="2" id="KW-1185">Reference proteome</keyword>
<comment type="caution">
    <text evidence="1">The sequence shown here is derived from an EMBL/GenBank/DDBJ whole genome shotgun (WGS) entry which is preliminary data.</text>
</comment>
<dbReference type="Proteomes" id="UP000239576">
    <property type="component" value="Unassembled WGS sequence"/>
</dbReference>
<dbReference type="OrthoDB" id="9179688at2"/>
<protein>
    <submittedName>
        <fullName evidence="1">Uncharacterized protein</fullName>
    </submittedName>
</protein>
<organism evidence="1 2">
    <name type="scientific">Stenomitos frigidus ULC18</name>
    <dbReference type="NCBI Taxonomy" id="2107698"/>
    <lineage>
        <taxon>Bacteria</taxon>
        <taxon>Bacillati</taxon>
        <taxon>Cyanobacteriota</taxon>
        <taxon>Cyanophyceae</taxon>
        <taxon>Leptolyngbyales</taxon>
        <taxon>Leptolyngbyaceae</taxon>
        <taxon>Stenomitos</taxon>
    </lineage>
</organism>
<dbReference type="NCBIfam" id="NF047389">
    <property type="entry name" value="ATPase_Sll1717"/>
    <property type="match status" value="1"/>
</dbReference>
<name>A0A2T1DT79_9CYAN</name>
<dbReference type="RefSeq" id="WP_106260797.1">
    <property type="nucleotide sequence ID" value="NZ_CAWNSW010000143.1"/>
</dbReference>
<accession>A0A2T1DT79</accession>
<dbReference type="InterPro" id="IPR027417">
    <property type="entry name" value="P-loop_NTPase"/>
</dbReference>
<dbReference type="SUPFAM" id="SSF52540">
    <property type="entry name" value="P-loop containing nucleoside triphosphate hydrolases"/>
    <property type="match status" value="1"/>
</dbReference>
<reference evidence="2" key="1">
    <citation type="submission" date="2018-02" db="EMBL/GenBank/DDBJ databases">
        <authorList>
            <person name="Moore K."/>
            <person name="Momper L."/>
        </authorList>
    </citation>
    <scope>NUCLEOTIDE SEQUENCE [LARGE SCALE GENOMIC DNA]</scope>
    <source>
        <strain evidence="2">ULC18</strain>
    </source>
</reference>
<sequence length="484" mass="55548">MLVDIQKLNLGSDSAERDITVGLSEYFYQNSAYQKFLNSKKTILVGNRGAGKSAIFKYIASTEAKKGNLVLELSPEEYSYELLAQYLKRENEGSWGKQSSYSVAWQYLLYNLIFNKIVENKRGLLLGPQRDIYNYVNANSSMKGLNPIGVLVSYLKQLETVKLDAHESVVKSKNLQSLYSLEEIKSLIPSLKKVLEKSRMKVLIDELDKGWDDSEDAKYFIAGLFQATQKINLISPDLRVYVSIRQELFDNIPQIYDDAQKIREDVEVIRWGKNELLELIGLRIAHSFPETSKLDTTNRWKSVFASKLDSKFEDSADYIIGRTQLRPRELLQFCKLCGEYYSGTKKIDESAIMAAEEVYSEQKTKDLASEYRFQYAHLLDVFEVFRGRNCCFEKDDLDYLLLSTVCGEVDVDRATEWVSEMDYLELKKLLWQIGFLKAWIPKAAGDAPSKGTYLGHYELPTVNLENIEKFRVHPAFATFLSLKG</sequence>
<dbReference type="EMBL" id="PVWK01000159">
    <property type="protein sequence ID" value="PSB23692.1"/>
    <property type="molecule type" value="Genomic_DNA"/>
</dbReference>
<reference evidence="1 2" key="2">
    <citation type="submission" date="2018-03" db="EMBL/GenBank/DDBJ databases">
        <title>The ancient ancestry and fast evolution of plastids.</title>
        <authorList>
            <person name="Moore K.R."/>
            <person name="Magnabosco C."/>
            <person name="Momper L."/>
            <person name="Gold D.A."/>
            <person name="Bosak T."/>
            <person name="Fournier G.P."/>
        </authorList>
    </citation>
    <scope>NUCLEOTIDE SEQUENCE [LARGE SCALE GENOMIC DNA]</scope>
    <source>
        <strain evidence="1 2">ULC18</strain>
    </source>
</reference>
<dbReference type="AlphaFoldDB" id="A0A2T1DT79"/>
<dbReference type="InterPro" id="IPR059206">
    <property type="entry name" value="Sll1717-like"/>
</dbReference>
<proteinExistence type="predicted"/>
<evidence type="ECO:0000313" key="2">
    <source>
        <dbReference type="Proteomes" id="UP000239576"/>
    </source>
</evidence>